<dbReference type="Gene3D" id="3.90.1340.10">
    <property type="entry name" value="Phage tail collar domain"/>
    <property type="match status" value="1"/>
</dbReference>
<evidence type="ECO:0000313" key="3">
    <source>
        <dbReference type="Proteomes" id="UP001427805"/>
    </source>
</evidence>
<dbReference type="EMBL" id="JBDIZK010000008">
    <property type="protein sequence ID" value="MEN3748293.1"/>
    <property type="molecule type" value="Genomic_DNA"/>
</dbReference>
<feature type="domain" description="Phage tail collar" evidence="1">
    <location>
        <begin position="7"/>
        <end position="62"/>
    </location>
</feature>
<sequence length="175" mass="18390">MSQQFIGEIRLFPYNFAPKGWAFCMGQIVPTQQNYPLFSLIGSIYGGNGTTTFALPDMRGRALVGSGTGNGGTYVVGQESGVENVVLILPQMPSHNHLWTVTQDTGDTALPGGNYFAGSRSGGQPAAAYGAPGFPQSMAATTIGITGGTQSHNNMQPFTTLCYCIALTGIFPARN</sequence>
<comment type="caution">
    <text evidence="2">The sequence shown here is derived from an EMBL/GenBank/DDBJ whole genome shotgun (WGS) entry which is preliminary data.</text>
</comment>
<reference evidence="2 3" key="1">
    <citation type="submission" date="2024-05" db="EMBL/GenBank/DDBJ databases">
        <title>Sphingomonas sp. HF-S3 16S ribosomal RNA gene Genome sequencing and assembly.</title>
        <authorList>
            <person name="Lee H."/>
        </authorList>
    </citation>
    <scope>NUCLEOTIDE SEQUENCE [LARGE SCALE GENOMIC DNA]</scope>
    <source>
        <strain evidence="2 3">HF-S3</strain>
    </source>
</reference>
<dbReference type="Pfam" id="PF07484">
    <property type="entry name" value="Collar"/>
    <property type="match status" value="1"/>
</dbReference>
<proteinExistence type="predicted"/>
<gene>
    <name evidence="2" type="ORF">TPR58_14045</name>
</gene>
<keyword evidence="3" id="KW-1185">Reference proteome</keyword>
<accession>A0ABV0B9Q7</accession>
<dbReference type="InterPro" id="IPR037053">
    <property type="entry name" value="Phage_tail_collar_dom_sf"/>
</dbReference>
<name>A0ABV0B9Q7_9SPHN</name>
<dbReference type="SUPFAM" id="SSF88874">
    <property type="entry name" value="Receptor-binding domain of short tail fibre protein gp12"/>
    <property type="match status" value="1"/>
</dbReference>
<protein>
    <submittedName>
        <fullName evidence="2">Tail fiber protein</fullName>
    </submittedName>
</protein>
<organism evidence="2 3">
    <name type="scientific">Sphingomonas rustica</name>
    <dbReference type="NCBI Taxonomy" id="3103142"/>
    <lineage>
        <taxon>Bacteria</taxon>
        <taxon>Pseudomonadati</taxon>
        <taxon>Pseudomonadota</taxon>
        <taxon>Alphaproteobacteria</taxon>
        <taxon>Sphingomonadales</taxon>
        <taxon>Sphingomonadaceae</taxon>
        <taxon>Sphingomonas</taxon>
    </lineage>
</organism>
<dbReference type="RefSeq" id="WP_346247314.1">
    <property type="nucleotide sequence ID" value="NZ_JBDIZK010000008.1"/>
</dbReference>
<dbReference type="Proteomes" id="UP001427805">
    <property type="component" value="Unassembled WGS sequence"/>
</dbReference>
<evidence type="ECO:0000313" key="2">
    <source>
        <dbReference type="EMBL" id="MEN3748293.1"/>
    </source>
</evidence>
<dbReference type="InterPro" id="IPR011083">
    <property type="entry name" value="Phage_tail_collar_dom"/>
</dbReference>
<evidence type="ECO:0000259" key="1">
    <source>
        <dbReference type="Pfam" id="PF07484"/>
    </source>
</evidence>